<dbReference type="OrthoDB" id="2421351at2759"/>
<gene>
    <name evidence="2" type="ORF">AMORRO_LOCUS16546</name>
</gene>
<proteinExistence type="predicted"/>
<dbReference type="GO" id="GO:0015074">
    <property type="term" value="P:DNA integration"/>
    <property type="evidence" value="ECO:0007669"/>
    <property type="project" value="InterPro"/>
</dbReference>
<accession>A0A9N9NZD9</accession>
<reference evidence="2" key="1">
    <citation type="submission" date="2021-06" db="EMBL/GenBank/DDBJ databases">
        <authorList>
            <person name="Kallberg Y."/>
            <person name="Tangrot J."/>
            <person name="Rosling A."/>
        </authorList>
    </citation>
    <scope>NUCLEOTIDE SEQUENCE</scope>
    <source>
        <strain evidence="2">CL551</strain>
    </source>
</reference>
<feature type="non-terminal residue" evidence="2">
    <location>
        <position position="199"/>
    </location>
</feature>
<evidence type="ECO:0000313" key="3">
    <source>
        <dbReference type="Proteomes" id="UP000789342"/>
    </source>
</evidence>
<dbReference type="InterPro" id="IPR001584">
    <property type="entry name" value="Integrase_cat-core"/>
</dbReference>
<dbReference type="AlphaFoldDB" id="A0A9N9NZD9"/>
<organism evidence="2 3">
    <name type="scientific">Acaulospora morrowiae</name>
    <dbReference type="NCBI Taxonomy" id="94023"/>
    <lineage>
        <taxon>Eukaryota</taxon>
        <taxon>Fungi</taxon>
        <taxon>Fungi incertae sedis</taxon>
        <taxon>Mucoromycota</taxon>
        <taxon>Glomeromycotina</taxon>
        <taxon>Glomeromycetes</taxon>
        <taxon>Diversisporales</taxon>
        <taxon>Acaulosporaceae</taxon>
        <taxon>Acaulospora</taxon>
    </lineage>
</organism>
<dbReference type="PROSITE" id="PS50994">
    <property type="entry name" value="INTEGRASE"/>
    <property type="match status" value="1"/>
</dbReference>
<dbReference type="EMBL" id="CAJVPV010046189">
    <property type="protein sequence ID" value="CAG8770418.1"/>
    <property type="molecule type" value="Genomic_DNA"/>
</dbReference>
<dbReference type="GO" id="GO:0003676">
    <property type="term" value="F:nucleic acid binding"/>
    <property type="evidence" value="ECO:0007669"/>
    <property type="project" value="InterPro"/>
</dbReference>
<keyword evidence="3" id="KW-1185">Reference proteome</keyword>
<dbReference type="Gene3D" id="3.30.420.10">
    <property type="entry name" value="Ribonuclease H-like superfamily/Ribonuclease H"/>
    <property type="match status" value="1"/>
</dbReference>
<dbReference type="InterPro" id="IPR012337">
    <property type="entry name" value="RNaseH-like_sf"/>
</dbReference>
<dbReference type="GO" id="GO:0005634">
    <property type="term" value="C:nucleus"/>
    <property type="evidence" value="ECO:0007669"/>
    <property type="project" value="UniProtKB-ARBA"/>
</dbReference>
<sequence>MSQGQIERLNQTIGRGLTKMMWDEKNQLQNVNWKDNLPKFVFSYNITKHSAHNKTPREVMFGYKLLGIYQQFNYNDPIVLQEIEVDNSQIDLSTTIESHLEKVSTIHNEVNDQLGKSKKYMLKHSSVHHRTTLYEPGQLVAIAPDTDMNPATRKRKFQTTFNNTATVIGMTNNNKTIIVETSDGSTMRYPVKRVRLIKK</sequence>
<feature type="domain" description="Integrase catalytic" evidence="1">
    <location>
        <begin position="1"/>
        <end position="64"/>
    </location>
</feature>
<comment type="caution">
    <text evidence="2">The sequence shown here is derived from an EMBL/GenBank/DDBJ whole genome shotgun (WGS) entry which is preliminary data.</text>
</comment>
<dbReference type="Proteomes" id="UP000789342">
    <property type="component" value="Unassembled WGS sequence"/>
</dbReference>
<name>A0A9N9NZD9_9GLOM</name>
<evidence type="ECO:0000259" key="1">
    <source>
        <dbReference type="PROSITE" id="PS50994"/>
    </source>
</evidence>
<protein>
    <submittedName>
        <fullName evidence="2">10969_t:CDS:1</fullName>
    </submittedName>
</protein>
<dbReference type="InterPro" id="IPR036397">
    <property type="entry name" value="RNaseH_sf"/>
</dbReference>
<evidence type="ECO:0000313" key="2">
    <source>
        <dbReference type="EMBL" id="CAG8770418.1"/>
    </source>
</evidence>
<dbReference type="SUPFAM" id="SSF53098">
    <property type="entry name" value="Ribonuclease H-like"/>
    <property type="match status" value="1"/>
</dbReference>